<dbReference type="PROSITE" id="PS00379">
    <property type="entry name" value="CDP_ALCOHOL_P_TRANSF"/>
    <property type="match status" value="1"/>
</dbReference>
<keyword evidence="4" id="KW-1133">Transmembrane helix</keyword>
<evidence type="ECO:0000256" key="4">
    <source>
        <dbReference type="SAM" id="Phobius"/>
    </source>
</evidence>
<proteinExistence type="inferred from homology"/>
<evidence type="ECO:0000256" key="2">
    <source>
        <dbReference type="RuleBase" id="RU003750"/>
    </source>
</evidence>
<dbReference type="Pfam" id="PF19365">
    <property type="entry name" value="DUF5941"/>
    <property type="match status" value="1"/>
</dbReference>
<evidence type="ECO:0000313" key="6">
    <source>
        <dbReference type="EMBL" id="MEU8135415.1"/>
    </source>
</evidence>
<dbReference type="Pfam" id="PF01066">
    <property type="entry name" value="CDP-OH_P_transf"/>
    <property type="match status" value="1"/>
</dbReference>
<feature type="transmembrane region" description="Helical" evidence="4">
    <location>
        <begin position="362"/>
        <end position="378"/>
    </location>
</feature>
<comment type="similarity">
    <text evidence="2">Belongs to the CDP-alcohol phosphatidyltransferase class-I family.</text>
</comment>
<keyword evidence="1 2" id="KW-0808">Transferase</keyword>
<feature type="transmembrane region" description="Helical" evidence="4">
    <location>
        <begin position="305"/>
        <end position="325"/>
    </location>
</feature>
<evidence type="ECO:0000256" key="3">
    <source>
        <dbReference type="SAM" id="MobiDB-lite"/>
    </source>
</evidence>
<accession>A0ABV3DI41</accession>
<reference evidence="6 7" key="1">
    <citation type="submission" date="2024-06" db="EMBL/GenBank/DDBJ databases">
        <title>The Natural Products Discovery Center: Release of the First 8490 Sequenced Strains for Exploring Actinobacteria Biosynthetic Diversity.</title>
        <authorList>
            <person name="Kalkreuter E."/>
            <person name="Kautsar S.A."/>
            <person name="Yang D."/>
            <person name="Bader C.D."/>
            <person name="Teijaro C.N."/>
            <person name="Fluegel L."/>
            <person name="Davis C.M."/>
            <person name="Simpson J.R."/>
            <person name="Lauterbach L."/>
            <person name="Steele A.D."/>
            <person name="Gui C."/>
            <person name="Meng S."/>
            <person name="Li G."/>
            <person name="Viehrig K."/>
            <person name="Ye F."/>
            <person name="Su P."/>
            <person name="Kiefer A.F."/>
            <person name="Nichols A."/>
            <person name="Cepeda A.J."/>
            <person name="Yan W."/>
            <person name="Fan B."/>
            <person name="Jiang Y."/>
            <person name="Adhikari A."/>
            <person name="Zheng C.-J."/>
            <person name="Schuster L."/>
            <person name="Cowan T.M."/>
            <person name="Smanski M.J."/>
            <person name="Chevrette M.G."/>
            <person name="De Carvalho L.P.S."/>
            <person name="Shen B."/>
        </authorList>
    </citation>
    <scope>NUCLEOTIDE SEQUENCE [LARGE SCALE GENOMIC DNA]</scope>
    <source>
        <strain evidence="6 7">NPDC048946</strain>
    </source>
</reference>
<dbReference type="InterPro" id="IPR000462">
    <property type="entry name" value="CDP-OH_P_trans"/>
</dbReference>
<keyword evidence="4" id="KW-0472">Membrane</keyword>
<feature type="domain" description="DUF5941" evidence="5">
    <location>
        <begin position="338"/>
        <end position="519"/>
    </location>
</feature>
<feature type="transmembrane region" description="Helical" evidence="4">
    <location>
        <begin position="495"/>
        <end position="517"/>
    </location>
</feature>
<gene>
    <name evidence="6" type="ORF">AB0C36_18060</name>
</gene>
<dbReference type="EMBL" id="JBEZFP010000042">
    <property type="protein sequence ID" value="MEU8135415.1"/>
    <property type="molecule type" value="Genomic_DNA"/>
</dbReference>
<feature type="region of interest" description="Disordered" evidence="3">
    <location>
        <begin position="529"/>
        <end position="571"/>
    </location>
</feature>
<organism evidence="6 7">
    <name type="scientific">Streptodolium elevatio</name>
    <dbReference type="NCBI Taxonomy" id="3157996"/>
    <lineage>
        <taxon>Bacteria</taxon>
        <taxon>Bacillati</taxon>
        <taxon>Actinomycetota</taxon>
        <taxon>Actinomycetes</taxon>
        <taxon>Kitasatosporales</taxon>
        <taxon>Streptomycetaceae</taxon>
        <taxon>Streptodolium</taxon>
    </lineage>
</organism>
<sequence length="571" mass="59061">MAHRHALRRILADDRYEASHIPGVLSVRGDAARALHDLLAARLAATTPGAPAPTPDELAGDLAAAGVQVHRIPLGDLVAVVPATAAERAEAEAALHTVDEEGIRLNSAVKARDGFFTTFFVSSWSRYVARWCARRGLTPNQVTVASLCVALAGAAAAASGTRAGYVGAAVALYLSFVLDCVDGQVARYTVNYSQIGAWLDATFDRVKEYAVYAGLALGAARSGDDVWLLASIAMAVQIVRHQLDFAFHECHEEQGGGGSGSARLSNRLDSVGWTVWARRMIILPIGERWALIAVLAATTSPRTTFVVLLAAGGFAGCYSLAGRVLRSLPHRGRARAGAAVRLRSLCDGGVLADLIGRHYPRGAVWVLAVLALPIAAAVDAAPGVLVGCAVAYVAAAGAAARLTDAGPLMWLVPPLFRAAEYATVIAVVARHGADALPAAFGLVAAAAYHHYDIVYRLRGGHAAPPRWLTWSLGGHDGRVLVLAVLAAAGPDVLSAGTAALAVAVALVALAESIGFWARGARVGDDLESDTVIHPPAAPPVGAGNPARMPEASVTTHVGPAPVGAPSNGEQQ</sequence>
<comment type="caution">
    <text evidence="6">The sequence shown here is derived from an EMBL/GenBank/DDBJ whole genome shotgun (WGS) entry which is preliminary data.</text>
</comment>
<evidence type="ECO:0000313" key="7">
    <source>
        <dbReference type="Proteomes" id="UP001551482"/>
    </source>
</evidence>
<protein>
    <submittedName>
        <fullName evidence="6">DUF5941 domain-containing protein</fullName>
    </submittedName>
</protein>
<dbReference type="InterPro" id="IPR043130">
    <property type="entry name" value="CDP-OH_PTrfase_TM_dom"/>
</dbReference>
<dbReference type="InterPro" id="IPR048254">
    <property type="entry name" value="CDP_ALCOHOL_P_TRANSF_CS"/>
</dbReference>
<evidence type="ECO:0000259" key="5">
    <source>
        <dbReference type="Pfam" id="PF19365"/>
    </source>
</evidence>
<dbReference type="RefSeq" id="WP_358355138.1">
    <property type="nucleotide sequence ID" value="NZ_JBEZFP010000042.1"/>
</dbReference>
<name>A0ABV3DI41_9ACTN</name>
<keyword evidence="4" id="KW-0812">Transmembrane</keyword>
<keyword evidence="7" id="KW-1185">Reference proteome</keyword>
<dbReference type="Gene3D" id="1.20.120.1760">
    <property type="match status" value="1"/>
</dbReference>
<evidence type="ECO:0000256" key="1">
    <source>
        <dbReference type="ARBA" id="ARBA00022679"/>
    </source>
</evidence>
<dbReference type="Proteomes" id="UP001551482">
    <property type="component" value="Unassembled WGS sequence"/>
</dbReference>
<dbReference type="InterPro" id="IPR045985">
    <property type="entry name" value="DUF5941"/>
</dbReference>